<evidence type="ECO:0000256" key="3">
    <source>
        <dbReference type="ARBA" id="ARBA00022771"/>
    </source>
</evidence>
<feature type="domain" description="CCHC-type" evidence="9">
    <location>
        <begin position="245"/>
        <end position="259"/>
    </location>
</feature>
<evidence type="ECO:0000256" key="4">
    <source>
        <dbReference type="ARBA" id="ARBA00022786"/>
    </source>
</evidence>
<dbReference type="PROSITE" id="PS00518">
    <property type="entry name" value="ZF_RING_1"/>
    <property type="match status" value="1"/>
</dbReference>
<keyword evidence="4" id="KW-0833">Ubl conjugation pathway</keyword>
<evidence type="ECO:0000259" key="9">
    <source>
        <dbReference type="PROSITE" id="PS50158"/>
    </source>
</evidence>
<comment type="caution">
    <text evidence="10">The sequence shown here is derived from an EMBL/GenBank/DDBJ whole genome shotgun (WGS) entry which is preliminary data.</text>
</comment>
<dbReference type="PROSITE" id="PS50089">
    <property type="entry name" value="ZF_RING_2"/>
    <property type="match status" value="1"/>
</dbReference>
<dbReference type="GO" id="GO:0061630">
    <property type="term" value="F:ubiquitin protein ligase activity"/>
    <property type="evidence" value="ECO:0007669"/>
    <property type="project" value="TreeGrafter"/>
</dbReference>
<dbReference type="InterPro" id="IPR036875">
    <property type="entry name" value="Znf_CCHC_sf"/>
</dbReference>
<feature type="non-terminal residue" evidence="10">
    <location>
        <position position="1"/>
    </location>
</feature>
<dbReference type="CDD" id="cd16535">
    <property type="entry name" value="RING-HC_RNF8"/>
    <property type="match status" value="1"/>
</dbReference>
<reference evidence="10 11" key="1">
    <citation type="submission" date="2015-09" db="EMBL/GenBank/DDBJ databases">
        <title>Draft genome of the scarab beetle Oryctes borbonicus.</title>
        <authorList>
            <person name="Meyer J.M."/>
            <person name="Markov G.V."/>
            <person name="Baskaran P."/>
            <person name="Herrmann M."/>
            <person name="Sommer R.J."/>
            <person name="Roedelsperger C."/>
        </authorList>
    </citation>
    <scope>NUCLEOTIDE SEQUENCE [LARGE SCALE GENOMIC DNA]</scope>
    <source>
        <strain evidence="10">OB123</strain>
        <tissue evidence="10">Whole animal</tissue>
    </source>
</reference>
<dbReference type="Pfam" id="PF13920">
    <property type="entry name" value="zf-C3HC4_3"/>
    <property type="match status" value="1"/>
</dbReference>
<accession>A0A0T6B9G0</accession>
<feature type="domain" description="RING-type" evidence="8">
    <location>
        <begin position="98"/>
        <end position="136"/>
    </location>
</feature>
<dbReference type="GO" id="GO:0006302">
    <property type="term" value="P:double-strand break repair"/>
    <property type="evidence" value="ECO:0007669"/>
    <property type="project" value="TreeGrafter"/>
</dbReference>
<evidence type="ECO:0000259" key="8">
    <source>
        <dbReference type="PROSITE" id="PS50089"/>
    </source>
</evidence>
<dbReference type="SMART" id="SM00184">
    <property type="entry name" value="RING"/>
    <property type="match status" value="1"/>
</dbReference>
<name>A0A0T6B9G0_9SCAR</name>
<dbReference type="AlphaFoldDB" id="A0A0T6B9G0"/>
<dbReference type="GO" id="GO:0042393">
    <property type="term" value="F:histone binding"/>
    <property type="evidence" value="ECO:0007669"/>
    <property type="project" value="TreeGrafter"/>
</dbReference>
<protein>
    <submittedName>
        <fullName evidence="10">Zinc finger protein</fullName>
    </submittedName>
</protein>
<keyword evidence="11" id="KW-1185">Reference proteome</keyword>
<gene>
    <name evidence="10" type="ORF">AMK59_4200</name>
</gene>
<feature type="region of interest" description="Disordered" evidence="7">
    <location>
        <begin position="163"/>
        <end position="214"/>
    </location>
</feature>
<dbReference type="GO" id="GO:0000151">
    <property type="term" value="C:ubiquitin ligase complex"/>
    <property type="evidence" value="ECO:0007669"/>
    <property type="project" value="TreeGrafter"/>
</dbReference>
<dbReference type="GO" id="GO:0035861">
    <property type="term" value="C:site of double-strand break"/>
    <property type="evidence" value="ECO:0007669"/>
    <property type="project" value="TreeGrafter"/>
</dbReference>
<evidence type="ECO:0000256" key="2">
    <source>
        <dbReference type="ARBA" id="ARBA00022723"/>
    </source>
</evidence>
<dbReference type="SUPFAM" id="SSF57756">
    <property type="entry name" value="Retrovirus zinc finger-like domains"/>
    <property type="match status" value="1"/>
</dbReference>
<dbReference type="Pfam" id="PF00098">
    <property type="entry name" value="zf-CCHC"/>
    <property type="match status" value="1"/>
</dbReference>
<evidence type="ECO:0000256" key="5">
    <source>
        <dbReference type="ARBA" id="ARBA00022833"/>
    </source>
</evidence>
<dbReference type="SUPFAM" id="SSF57850">
    <property type="entry name" value="RING/U-box"/>
    <property type="match status" value="1"/>
</dbReference>
<proteinExistence type="predicted"/>
<evidence type="ECO:0000313" key="11">
    <source>
        <dbReference type="Proteomes" id="UP000051574"/>
    </source>
</evidence>
<dbReference type="InterPro" id="IPR001878">
    <property type="entry name" value="Znf_CCHC"/>
</dbReference>
<dbReference type="PANTHER" id="PTHR15067:SF4">
    <property type="entry name" value="E3 UBIQUITIN-PROTEIN LIGASE RNF8"/>
    <property type="match status" value="1"/>
</dbReference>
<dbReference type="Gene3D" id="3.30.40.10">
    <property type="entry name" value="Zinc/RING finger domain, C3HC4 (zinc finger)"/>
    <property type="match status" value="1"/>
</dbReference>
<dbReference type="InterPro" id="IPR017907">
    <property type="entry name" value="Znf_RING_CS"/>
</dbReference>
<evidence type="ECO:0000256" key="7">
    <source>
        <dbReference type="SAM" id="MobiDB-lite"/>
    </source>
</evidence>
<dbReference type="GO" id="GO:0005634">
    <property type="term" value="C:nucleus"/>
    <property type="evidence" value="ECO:0007669"/>
    <property type="project" value="TreeGrafter"/>
</dbReference>
<dbReference type="InterPro" id="IPR013083">
    <property type="entry name" value="Znf_RING/FYVE/PHD"/>
</dbReference>
<dbReference type="GO" id="GO:0008270">
    <property type="term" value="F:zinc ion binding"/>
    <property type="evidence" value="ECO:0007669"/>
    <property type="project" value="UniProtKB-KW"/>
</dbReference>
<keyword evidence="3 6" id="KW-0863">Zinc-finger</keyword>
<dbReference type="OrthoDB" id="5330228at2759"/>
<sequence>SFAKPFQGFLLGKSLVEKICHLSRFSSSFVVLCSSVFYFHILPSFEMVKLQHFNIFLTIFSIKRILQMLTIKSCCRIQGMVFESITTKPTSNSDELQCIICTELFIKATTLNCSHSFCKYCIEEWRKKNKNCPICRAKIITANPTIVLDNFIAKVLESAPDDTKQHRDEVIKTRDVLPTRPATRSTTKRRTGTRNTPPIEISSEEGDDDSDEENEYIDFDDDLDYYDNSRHNRRSTPYYGGYGHCFNCGDTGHWSNGCPFR</sequence>
<dbReference type="InterPro" id="IPR001841">
    <property type="entry name" value="Znf_RING"/>
</dbReference>
<keyword evidence="2" id="KW-0479">Metal-binding</keyword>
<dbReference type="EMBL" id="LJIG01009031">
    <property type="protein sequence ID" value="KRT83893.1"/>
    <property type="molecule type" value="Genomic_DNA"/>
</dbReference>
<dbReference type="GO" id="GO:0003676">
    <property type="term" value="F:nucleic acid binding"/>
    <property type="evidence" value="ECO:0007669"/>
    <property type="project" value="InterPro"/>
</dbReference>
<dbReference type="GO" id="GO:0070936">
    <property type="term" value="P:protein K48-linked ubiquitination"/>
    <property type="evidence" value="ECO:0007669"/>
    <property type="project" value="TreeGrafter"/>
</dbReference>
<dbReference type="GO" id="GO:0006511">
    <property type="term" value="P:ubiquitin-dependent protein catabolic process"/>
    <property type="evidence" value="ECO:0007669"/>
    <property type="project" value="TreeGrafter"/>
</dbReference>
<evidence type="ECO:0000256" key="1">
    <source>
        <dbReference type="ARBA" id="ARBA00022679"/>
    </source>
</evidence>
<dbReference type="PANTHER" id="PTHR15067">
    <property type="entry name" value="E3 UBIQUITIN-PROTEIN LIGASE RNF8"/>
    <property type="match status" value="1"/>
</dbReference>
<keyword evidence="5" id="KW-0862">Zinc</keyword>
<organism evidence="10 11">
    <name type="scientific">Oryctes borbonicus</name>
    <dbReference type="NCBI Taxonomy" id="1629725"/>
    <lineage>
        <taxon>Eukaryota</taxon>
        <taxon>Metazoa</taxon>
        <taxon>Ecdysozoa</taxon>
        <taxon>Arthropoda</taxon>
        <taxon>Hexapoda</taxon>
        <taxon>Insecta</taxon>
        <taxon>Pterygota</taxon>
        <taxon>Neoptera</taxon>
        <taxon>Endopterygota</taxon>
        <taxon>Coleoptera</taxon>
        <taxon>Polyphaga</taxon>
        <taxon>Scarabaeiformia</taxon>
        <taxon>Scarabaeidae</taxon>
        <taxon>Dynastinae</taxon>
        <taxon>Oryctes</taxon>
    </lineage>
</organism>
<keyword evidence="1" id="KW-0808">Transferase</keyword>
<dbReference type="PROSITE" id="PS50158">
    <property type="entry name" value="ZF_CCHC"/>
    <property type="match status" value="1"/>
</dbReference>
<dbReference type="GO" id="GO:0005829">
    <property type="term" value="C:cytosol"/>
    <property type="evidence" value="ECO:0007669"/>
    <property type="project" value="TreeGrafter"/>
</dbReference>
<feature type="compositionally biased region" description="Basic and acidic residues" evidence="7">
    <location>
        <begin position="163"/>
        <end position="177"/>
    </location>
</feature>
<evidence type="ECO:0000313" key="10">
    <source>
        <dbReference type="EMBL" id="KRT83893.1"/>
    </source>
</evidence>
<dbReference type="Proteomes" id="UP000051574">
    <property type="component" value="Unassembled WGS sequence"/>
</dbReference>
<evidence type="ECO:0000256" key="6">
    <source>
        <dbReference type="PROSITE-ProRule" id="PRU00047"/>
    </source>
</evidence>
<feature type="compositionally biased region" description="Acidic residues" evidence="7">
    <location>
        <begin position="202"/>
        <end position="214"/>
    </location>
</feature>